<gene>
    <name evidence="4" type="ORF">GCM10007173_04530</name>
</gene>
<proteinExistence type="predicted"/>
<keyword evidence="2" id="KW-1133">Transmembrane helix</keyword>
<organism evidence="4 5">
    <name type="scientific">Glutamicibacter ardleyensis</name>
    <dbReference type="NCBI Taxonomy" id="225894"/>
    <lineage>
        <taxon>Bacteria</taxon>
        <taxon>Bacillati</taxon>
        <taxon>Actinomycetota</taxon>
        <taxon>Actinomycetes</taxon>
        <taxon>Micrococcales</taxon>
        <taxon>Micrococcaceae</taxon>
        <taxon>Glutamicibacter</taxon>
    </lineage>
</organism>
<keyword evidence="2" id="KW-0472">Membrane</keyword>
<keyword evidence="3" id="KW-0732">Signal</keyword>
<evidence type="ECO:0000256" key="1">
    <source>
        <dbReference type="SAM" id="MobiDB-lite"/>
    </source>
</evidence>
<feature type="signal peptide" evidence="3">
    <location>
        <begin position="1"/>
        <end position="29"/>
    </location>
</feature>
<feature type="region of interest" description="Disordered" evidence="1">
    <location>
        <begin position="147"/>
        <end position="181"/>
    </location>
</feature>
<comment type="caution">
    <text evidence="4">The sequence shown here is derived from an EMBL/GenBank/DDBJ whole genome shotgun (WGS) entry which is preliminary data.</text>
</comment>
<accession>A0ABQ2D7U5</accession>
<feature type="chain" id="PRO_5047399722" evidence="3">
    <location>
        <begin position="30"/>
        <end position="219"/>
    </location>
</feature>
<name>A0ABQ2D7U5_9MICC</name>
<keyword evidence="2" id="KW-0812">Transmembrane</keyword>
<sequence length="219" mass="23676">MSTRRIFAWLFAGIASMFFLAFTHAPAQAATASPVGNQLSYSTDGENYSHTPLPVFTNVEKIIPGENISRSLWVRNDLSKSIEITVHTNTLEGANDLRAEASPKGIISLSAGETTTVVVRAWLPEAAGNATQNISSENISIRVRASEKDPLGEEPDEESAPPVENPDSQPPQDQDQLGDTGFFPRFLPLAIGALITGGILFALSRRNRQTILNTEGDSR</sequence>
<protein>
    <submittedName>
        <fullName evidence="4">Uncharacterized protein</fullName>
    </submittedName>
</protein>
<evidence type="ECO:0000313" key="4">
    <source>
        <dbReference type="EMBL" id="GGJ49053.1"/>
    </source>
</evidence>
<evidence type="ECO:0000256" key="2">
    <source>
        <dbReference type="SAM" id="Phobius"/>
    </source>
</evidence>
<reference evidence="5" key="1">
    <citation type="journal article" date="2019" name="Int. J. Syst. Evol. Microbiol.">
        <title>The Global Catalogue of Microorganisms (GCM) 10K type strain sequencing project: providing services to taxonomists for standard genome sequencing and annotation.</title>
        <authorList>
            <consortium name="The Broad Institute Genomics Platform"/>
            <consortium name="The Broad Institute Genome Sequencing Center for Infectious Disease"/>
            <person name="Wu L."/>
            <person name="Ma J."/>
        </authorList>
    </citation>
    <scope>NUCLEOTIDE SEQUENCE [LARGE SCALE GENOMIC DNA]</scope>
    <source>
        <strain evidence="5">CGMCC 1.3685</strain>
    </source>
</reference>
<dbReference type="RefSeq" id="WP_188683342.1">
    <property type="nucleotide sequence ID" value="NZ_BMKX01000001.1"/>
</dbReference>
<dbReference type="EMBL" id="BMKX01000001">
    <property type="protein sequence ID" value="GGJ49053.1"/>
    <property type="molecule type" value="Genomic_DNA"/>
</dbReference>
<feature type="transmembrane region" description="Helical" evidence="2">
    <location>
        <begin position="182"/>
        <end position="203"/>
    </location>
</feature>
<keyword evidence="5" id="KW-1185">Reference proteome</keyword>
<evidence type="ECO:0000313" key="5">
    <source>
        <dbReference type="Proteomes" id="UP000606115"/>
    </source>
</evidence>
<evidence type="ECO:0000256" key="3">
    <source>
        <dbReference type="SAM" id="SignalP"/>
    </source>
</evidence>
<dbReference type="GeneID" id="303302856"/>
<dbReference type="Proteomes" id="UP000606115">
    <property type="component" value="Unassembled WGS sequence"/>
</dbReference>
<feature type="compositionally biased region" description="Low complexity" evidence="1">
    <location>
        <begin position="166"/>
        <end position="175"/>
    </location>
</feature>